<feature type="compositionally biased region" description="Acidic residues" evidence="1">
    <location>
        <begin position="75"/>
        <end position="93"/>
    </location>
</feature>
<sequence>MDEIHVMKNNDSHEDLDKKDLILVLNLGLELPCVTAEVSSILLFNLLVLLSVLADETFCFCTNPKEASLTTSNNEDSDSDGDVVDNDEDDDGG</sequence>
<evidence type="ECO:0000256" key="1">
    <source>
        <dbReference type="SAM" id="MobiDB-lite"/>
    </source>
</evidence>
<proteinExistence type="predicted"/>
<evidence type="ECO:0000313" key="2">
    <source>
        <dbReference type="EMBL" id="KFK26329.1"/>
    </source>
</evidence>
<dbReference type="Proteomes" id="UP000029120">
    <property type="component" value="Chromosome 8"/>
</dbReference>
<keyword evidence="3" id="KW-1185">Reference proteome</keyword>
<gene>
    <name evidence="2" type="ordered locus">AALP_Aa8g233600</name>
</gene>
<reference evidence="3" key="1">
    <citation type="journal article" date="2015" name="Nat. Plants">
        <title>Genome expansion of Arabis alpina linked with retrotransposition and reduced symmetric DNA methylation.</title>
        <authorList>
            <person name="Willing E.M."/>
            <person name="Rawat V."/>
            <person name="Mandakova T."/>
            <person name="Maumus F."/>
            <person name="James G.V."/>
            <person name="Nordstroem K.J."/>
            <person name="Becker C."/>
            <person name="Warthmann N."/>
            <person name="Chica C."/>
            <person name="Szarzynska B."/>
            <person name="Zytnicki M."/>
            <person name="Albani M.C."/>
            <person name="Kiefer C."/>
            <person name="Bergonzi S."/>
            <person name="Castaings L."/>
            <person name="Mateos J.L."/>
            <person name="Berns M.C."/>
            <person name="Bujdoso N."/>
            <person name="Piofczyk T."/>
            <person name="de Lorenzo L."/>
            <person name="Barrero-Sicilia C."/>
            <person name="Mateos I."/>
            <person name="Piednoel M."/>
            <person name="Hagmann J."/>
            <person name="Chen-Min-Tao R."/>
            <person name="Iglesias-Fernandez R."/>
            <person name="Schuster S.C."/>
            <person name="Alonso-Blanco C."/>
            <person name="Roudier F."/>
            <person name="Carbonero P."/>
            <person name="Paz-Ares J."/>
            <person name="Davis S.J."/>
            <person name="Pecinka A."/>
            <person name="Quesneville H."/>
            <person name="Colot V."/>
            <person name="Lysak M.A."/>
            <person name="Weigel D."/>
            <person name="Coupland G."/>
            <person name="Schneeberger K."/>
        </authorList>
    </citation>
    <scope>NUCLEOTIDE SEQUENCE [LARGE SCALE GENOMIC DNA]</scope>
    <source>
        <strain evidence="3">cv. Pajares</strain>
    </source>
</reference>
<feature type="region of interest" description="Disordered" evidence="1">
    <location>
        <begin position="66"/>
        <end position="93"/>
    </location>
</feature>
<protein>
    <submittedName>
        <fullName evidence="2">Uncharacterized protein</fullName>
    </submittedName>
</protein>
<evidence type="ECO:0000313" key="3">
    <source>
        <dbReference type="Proteomes" id="UP000029120"/>
    </source>
</evidence>
<dbReference type="Gramene" id="KFK26329">
    <property type="protein sequence ID" value="KFK26329"/>
    <property type="gene ID" value="AALP_AA8G233600"/>
</dbReference>
<name>A0A087G8X7_ARAAL</name>
<organism evidence="2 3">
    <name type="scientific">Arabis alpina</name>
    <name type="common">Alpine rock-cress</name>
    <dbReference type="NCBI Taxonomy" id="50452"/>
    <lineage>
        <taxon>Eukaryota</taxon>
        <taxon>Viridiplantae</taxon>
        <taxon>Streptophyta</taxon>
        <taxon>Embryophyta</taxon>
        <taxon>Tracheophyta</taxon>
        <taxon>Spermatophyta</taxon>
        <taxon>Magnoliopsida</taxon>
        <taxon>eudicotyledons</taxon>
        <taxon>Gunneridae</taxon>
        <taxon>Pentapetalae</taxon>
        <taxon>rosids</taxon>
        <taxon>malvids</taxon>
        <taxon>Brassicales</taxon>
        <taxon>Brassicaceae</taxon>
        <taxon>Arabideae</taxon>
        <taxon>Arabis</taxon>
    </lineage>
</organism>
<dbReference type="AlphaFoldDB" id="A0A087G8X7"/>
<dbReference type="EMBL" id="CM002876">
    <property type="protein sequence ID" value="KFK26329.1"/>
    <property type="molecule type" value="Genomic_DNA"/>
</dbReference>
<accession>A0A087G8X7</accession>